<dbReference type="InterPro" id="IPR005467">
    <property type="entry name" value="His_kinase_dom"/>
</dbReference>
<dbReference type="RefSeq" id="WP_265464859.1">
    <property type="nucleotide sequence ID" value="NZ_JAPEQW010000004.1"/>
</dbReference>
<keyword evidence="1" id="KW-0597">Phosphoprotein</keyword>
<keyword evidence="4" id="KW-0418">Kinase</keyword>
<evidence type="ECO:0000259" key="7">
    <source>
        <dbReference type="PROSITE" id="PS50109"/>
    </source>
</evidence>
<evidence type="ECO:0000256" key="5">
    <source>
        <dbReference type="ARBA" id="ARBA00022840"/>
    </source>
</evidence>
<dbReference type="PANTHER" id="PTHR43065">
    <property type="entry name" value="SENSOR HISTIDINE KINASE"/>
    <property type="match status" value="1"/>
</dbReference>
<keyword evidence="9" id="KW-1185">Reference proteome</keyword>
<keyword evidence="6" id="KW-0902">Two-component regulatory system</keyword>
<evidence type="ECO:0000256" key="2">
    <source>
        <dbReference type="ARBA" id="ARBA00022679"/>
    </source>
</evidence>
<evidence type="ECO:0000256" key="1">
    <source>
        <dbReference type="ARBA" id="ARBA00022553"/>
    </source>
</evidence>
<keyword evidence="3" id="KW-0547">Nucleotide-binding</keyword>
<proteinExistence type="predicted"/>
<dbReference type="Gene3D" id="3.30.565.10">
    <property type="entry name" value="Histidine kinase-like ATPase, C-terminal domain"/>
    <property type="match status" value="2"/>
</dbReference>
<comment type="caution">
    <text evidence="8">The sequence shown here is derived from an EMBL/GenBank/DDBJ whole genome shotgun (WGS) entry which is preliminary data.</text>
</comment>
<name>A0ABT3NGV9_9GAMM</name>
<dbReference type="Pfam" id="PF13589">
    <property type="entry name" value="HATPase_c_3"/>
    <property type="match status" value="1"/>
</dbReference>
<dbReference type="EMBL" id="JAPEQW010000004">
    <property type="protein sequence ID" value="MCW8038519.1"/>
    <property type="molecule type" value="Genomic_DNA"/>
</dbReference>
<dbReference type="SUPFAM" id="SSF55874">
    <property type="entry name" value="ATPase domain of HSP90 chaperone/DNA topoisomerase II/histidine kinase"/>
    <property type="match status" value="2"/>
</dbReference>
<keyword evidence="2" id="KW-0808">Transferase</keyword>
<gene>
    <name evidence="8" type="ORF">OKC24_04925</name>
</gene>
<keyword evidence="5 8" id="KW-0067">ATP-binding</keyword>
<dbReference type="GO" id="GO:0005524">
    <property type="term" value="F:ATP binding"/>
    <property type="evidence" value="ECO:0007669"/>
    <property type="project" value="UniProtKB-KW"/>
</dbReference>
<evidence type="ECO:0000256" key="4">
    <source>
        <dbReference type="ARBA" id="ARBA00022777"/>
    </source>
</evidence>
<evidence type="ECO:0000313" key="8">
    <source>
        <dbReference type="EMBL" id="MCW8038519.1"/>
    </source>
</evidence>
<dbReference type="Pfam" id="PF02518">
    <property type="entry name" value="HATPase_c"/>
    <property type="match status" value="1"/>
</dbReference>
<dbReference type="SMART" id="SM00387">
    <property type="entry name" value="HATPase_c"/>
    <property type="match status" value="1"/>
</dbReference>
<dbReference type="InterPro" id="IPR036890">
    <property type="entry name" value="HATPase_C_sf"/>
</dbReference>
<dbReference type="PANTHER" id="PTHR43065:SF10">
    <property type="entry name" value="PEROXIDE STRESS-ACTIVATED HISTIDINE KINASE MAK3"/>
    <property type="match status" value="1"/>
</dbReference>
<feature type="domain" description="Histidine kinase" evidence="7">
    <location>
        <begin position="523"/>
        <end position="709"/>
    </location>
</feature>
<evidence type="ECO:0000256" key="6">
    <source>
        <dbReference type="ARBA" id="ARBA00023012"/>
    </source>
</evidence>
<evidence type="ECO:0000313" key="9">
    <source>
        <dbReference type="Proteomes" id="UP001209682"/>
    </source>
</evidence>
<dbReference type="Proteomes" id="UP001209682">
    <property type="component" value="Unassembled WGS sequence"/>
</dbReference>
<evidence type="ECO:0000256" key="3">
    <source>
        <dbReference type="ARBA" id="ARBA00022741"/>
    </source>
</evidence>
<reference evidence="8 9" key="1">
    <citation type="submission" date="2022-11" db="EMBL/GenBank/DDBJ databases">
        <title>Acinetobacter entericus sp. nov., isolated from the gut of the plastic-eating larvae of the Coleoptera insect Zophobas atratus.</title>
        <authorList>
            <person name="Dong X."/>
            <person name="Yang Y."/>
        </authorList>
    </citation>
    <scope>NUCLEOTIDE SEQUENCE [LARGE SCALE GENOMIC DNA]</scope>
    <source>
        <strain evidence="8 9">BIT-DXN8</strain>
    </source>
</reference>
<protein>
    <submittedName>
        <fullName evidence="8">ATP-binding protein</fullName>
    </submittedName>
</protein>
<dbReference type="InterPro" id="IPR003594">
    <property type="entry name" value="HATPase_dom"/>
</dbReference>
<accession>A0ABT3NGV9</accession>
<dbReference type="PROSITE" id="PS50109">
    <property type="entry name" value="HIS_KIN"/>
    <property type="match status" value="1"/>
</dbReference>
<sequence>MTKETSENQKEKFEFKPRARLLAQLGDQLIKNEHIAVVELIKNAYDADATFCKIELDNFMDRENGSITILDNGNGMDIDIVKNAWLEPGSDSKLDEDKKPKLSPVYQRLPIGEKGIGRFGVHKLGDKITLITKKQGFKEVHVEIDWSDIEDVKYLKDFPIKVEEKEEPLFFTEENLRDILNLDEEFPSDQIKLHGTFIFIKTLKTRWDHTMVKELARTVSSLQSPFQKTNQEFKVDLILNQNKEWLDGVQAWDDIRKQALFKFKVKIKGSEITSFNYWFMPYESIQHKINKKHLTLENNSYLNSYRNLYDEESKQYINLSESSAKVGEVTFEGYIFELETSVLRLGSIEHIPAFKKYLKTHTGVKVFRDGLRVYDYGEPENDWLGLDNRRFNNPTKGLSNSLVVAAVQLDRANSSDLFEKTNREGFVENDAYLNLKKALNHVLTLVENLRYVDKLNLKRSLDSGKKQTPNQVILEAIDYVEEQEIDVKVKKEIITYFDKLDKDLESVKETLLNAAGIGLSLAVVVHEVEKRVRLVNRIAEQQHVSDELLDNVQKLSKIVDRYVKIIKASPLKLQSINFALDELKLDIEFRQDEHRIEVIYNYEDAADIKVEYSRSLVSMVLINIIDNSIYWLDQKYDVNGFEGVKKIFINVEEDDKYGYVVIADNGPGFNEICMDTITEPFVSYKPRNSGMGLGLHIAQEAMFKQKGDILFPDYTEFDIPEEFHCGALVVLRFNKEKVLN</sequence>
<organism evidence="8 9">
    <name type="scientific">Acinetobacter entericus</name>
    <dbReference type="NCBI Taxonomy" id="2989714"/>
    <lineage>
        <taxon>Bacteria</taxon>
        <taxon>Pseudomonadati</taxon>
        <taxon>Pseudomonadota</taxon>
        <taxon>Gammaproteobacteria</taxon>
        <taxon>Moraxellales</taxon>
        <taxon>Moraxellaceae</taxon>
        <taxon>Acinetobacter</taxon>
    </lineage>
</organism>